<dbReference type="AlphaFoldDB" id="A0A5J6MQ83"/>
<evidence type="ECO:0000256" key="1">
    <source>
        <dbReference type="ARBA" id="ARBA00022448"/>
    </source>
</evidence>
<dbReference type="Gene3D" id="1.10.490.10">
    <property type="entry name" value="Globins"/>
    <property type="match status" value="1"/>
</dbReference>
<dbReference type="RefSeq" id="WP_151179732.1">
    <property type="nucleotide sequence ID" value="NZ_CP042906.1"/>
</dbReference>
<evidence type="ECO:0000256" key="2">
    <source>
        <dbReference type="ARBA" id="ARBA00022617"/>
    </source>
</evidence>
<evidence type="ECO:0000256" key="4">
    <source>
        <dbReference type="ARBA" id="ARBA00023004"/>
    </source>
</evidence>
<feature type="binding site" description="distal binding residue" evidence="5">
    <location>
        <position position="58"/>
    </location>
    <ligand>
        <name>heme</name>
        <dbReference type="ChEBI" id="CHEBI:30413"/>
    </ligand>
    <ligandPart>
        <name>Fe</name>
        <dbReference type="ChEBI" id="CHEBI:18248"/>
    </ligandPart>
</feature>
<evidence type="ECO:0000256" key="3">
    <source>
        <dbReference type="ARBA" id="ARBA00022723"/>
    </source>
</evidence>
<evidence type="ECO:0000256" key="6">
    <source>
        <dbReference type="SAM" id="MobiDB-lite"/>
    </source>
</evidence>
<proteinExistence type="predicted"/>
<dbReference type="KEGG" id="htq:FRZ44_50030"/>
<dbReference type="InterPro" id="IPR012292">
    <property type="entry name" value="Globin/Proto"/>
</dbReference>
<dbReference type="GO" id="GO:0020037">
    <property type="term" value="F:heme binding"/>
    <property type="evidence" value="ECO:0007669"/>
    <property type="project" value="InterPro"/>
</dbReference>
<feature type="region of interest" description="Disordered" evidence="6">
    <location>
        <begin position="138"/>
        <end position="158"/>
    </location>
</feature>
<evidence type="ECO:0000256" key="5">
    <source>
        <dbReference type="PIRSR" id="PIRSR601486-1"/>
    </source>
</evidence>
<sequence>MDQDGKRSERDLIVDDIVARTGIDEAMIRRLVHGFYDRARLDPLLGPVFASKVGDWDHHLAKMCDFWSSVALMSGRYHGQPMVAHLPLPIGTPHFDRWLELFGETARALCPPAAAAHFLERAYRIADSLELGIAFHKGETGSSRPRRRAPAMPETTTS</sequence>
<gene>
    <name evidence="7" type="ORF">FRZ44_50030</name>
</gene>
<reference evidence="7 8" key="1">
    <citation type="submission" date="2019-08" db="EMBL/GenBank/DDBJ databases">
        <title>Hyperibacter terrae gen. nov., sp. nov. and Hyperibacter viscosus sp. nov., two new members in the family Rhodospirillaceae isolated from the rhizosphere of Hypericum perforatum.</title>
        <authorList>
            <person name="Noviana Z."/>
        </authorList>
    </citation>
    <scope>NUCLEOTIDE SEQUENCE [LARGE SCALE GENOMIC DNA]</scope>
    <source>
        <strain evidence="7 8">R5913</strain>
    </source>
</reference>
<dbReference type="SUPFAM" id="SSF46458">
    <property type="entry name" value="Globin-like"/>
    <property type="match status" value="1"/>
</dbReference>
<evidence type="ECO:0000313" key="8">
    <source>
        <dbReference type="Proteomes" id="UP000326202"/>
    </source>
</evidence>
<protein>
    <submittedName>
        <fullName evidence="7">Preprotein translocase subunit TatC</fullName>
    </submittedName>
</protein>
<dbReference type="Pfam" id="PF01152">
    <property type="entry name" value="Bac_globin"/>
    <property type="match status" value="1"/>
</dbReference>
<organism evidence="7 8">
    <name type="scientific">Hypericibacter terrae</name>
    <dbReference type="NCBI Taxonomy" id="2602015"/>
    <lineage>
        <taxon>Bacteria</taxon>
        <taxon>Pseudomonadati</taxon>
        <taxon>Pseudomonadota</taxon>
        <taxon>Alphaproteobacteria</taxon>
        <taxon>Rhodospirillales</taxon>
        <taxon>Dongiaceae</taxon>
        <taxon>Hypericibacter</taxon>
    </lineage>
</organism>
<dbReference type="EMBL" id="CP042906">
    <property type="protein sequence ID" value="QEX19688.1"/>
    <property type="molecule type" value="Genomic_DNA"/>
</dbReference>
<dbReference type="OrthoDB" id="25954at2"/>
<keyword evidence="8" id="KW-1185">Reference proteome</keyword>
<keyword evidence="4 5" id="KW-0408">Iron</keyword>
<keyword evidence="1" id="KW-0813">Transport</keyword>
<accession>A0A5J6MQ83</accession>
<keyword evidence="2 5" id="KW-0349">Heme</keyword>
<keyword evidence="3 5" id="KW-0479">Metal-binding</keyword>
<name>A0A5J6MQ83_9PROT</name>
<dbReference type="InterPro" id="IPR001486">
    <property type="entry name" value="Hemoglobin_trunc"/>
</dbReference>
<dbReference type="CDD" id="cd08916">
    <property type="entry name" value="TrHb3_P"/>
    <property type="match status" value="1"/>
</dbReference>
<dbReference type="GO" id="GO:0046872">
    <property type="term" value="F:metal ion binding"/>
    <property type="evidence" value="ECO:0007669"/>
    <property type="project" value="UniProtKB-KW"/>
</dbReference>
<evidence type="ECO:0000313" key="7">
    <source>
        <dbReference type="EMBL" id="QEX19688.1"/>
    </source>
</evidence>
<dbReference type="InterPro" id="IPR009050">
    <property type="entry name" value="Globin-like_sf"/>
</dbReference>
<dbReference type="Proteomes" id="UP000326202">
    <property type="component" value="Chromosome"/>
</dbReference>
<dbReference type="GO" id="GO:0019825">
    <property type="term" value="F:oxygen binding"/>
    <property type="evidence" value="ECO:0007669"/>
    <property type="project" value="InterPro"/>
</dbReference>